<comment type="similarity">
    <text evidence="1">Belongs to the MON2 family.</text>
</comment>
<evidence type="ECO:0000259" key="6">
    <source>
        <dbReference type="Pfam" id="PF16206"/>
    </source>
</evidence>
<dbReference type="WBParaSite" id="PgB04_g013_t06">
    <property type="protein sequence ID" value="PgB04_g013_t06"/>
    <property type="gene ID" value="PgB04_g013"/>
</dbReference>
<evidence type="ECO:0000259" key="7">
    <source>
        <dbReference type="Pfam" id="PF16213"/>
    </source>
</evidence>
<evidence type="ECO:0000256" key="3">
    <source>
        <dbReference type="ARBA" id="ARBA00022927"/>
    </source>
</evidence>
<evidence type="ECO:0000313" key="9">
    <source>
        <dbReference type="WBParaSite" id="PgB04_g013_t06"/>
    </source>
</evidence>
<dbReference type="PANTHER" id="PTHR10663:SF333">
    <property type="entry name" value="PROTEIN MON2 HOMOLOG"/>
    <property type="match status" value="1"/>
</dbReference>
<organism evidence="8 9">
    <name type="scientific">Parascaris univalens</name>
    <name type="common">Nematode worm</name>
    <dbReference type="NCBI Taxonomy" id="6257"/>
    <lineage>
        <taxon>Eukaryota</taxon>
        <taxon>Metazoa</taxon>
        <taxon>Ecdysozoa</taxon>
        <taxon>Nematoda</taxon>
        <taxon>Chromadorea</taxon>
        <taxon>Rhabditida</taxon>
        <taxon>Spirurina</taxon>
        <taxon>Ascaridomorpha</taxon>
        <taxon>Ascaridoidea</taxon>
        <taxon>Ascarididae</taxon>
        <taxon>Parascaris</taxon>
    </lineage>
</organism>
<dbReference type="InterPro" id="IPR032629">
    <property type="entry name" value="DCB_dom"/>
</dbReference>
<evidence type="ECO:0000313" key="8">
    <source>
        <dbReference type="Proteomes" id="UP000887569"/>
    </source>
</evidence>
<dbReference type="InterPro" id="IPR032817">
    <property type="entry name" value="Mon2_C"/>
</dbReference>
<feature type="compositionally biased region" description="Polar residues" evidence="4">
    <location>
        <begin position="1550"/>
        <end position="1560"/>
    </location>
</feature>
<feature type="domain" description="Mon2/Sec7/BIG1-like HUS" evidence="5">
    <location>
        <begin position="323"/>
        <end position="405"/>
    </location>
</feature>
<keyword evidence="3" id="KW-0653">Protein transport</keyword>
<feature type="domain" description="Mon2/Sec7/BIG1-like dimerisation and cyclophilin-binding" evidence="7">
    <location>
        <begin position="8"/>
        <end position="185"/>
    </location>
</feature>
<evidence type="ECO:0000259" key="5">
    <source>
        <dbReference type="Pfam" id="PF12783"/>
    </source>
</evidence>
<feature type="domain" description="Mon2 C-terminal" evidence="6">
    <location>
        <begin position="989"/>
        <end position="1149"/>
    </location>
</feature>
<keyword evidence="8" id="KW-1185">Reference proteome</keyword>
<accession>A0A914ZH84</accession>
<dbReference type="Pfam" id="PF12783">
    <property type="entry name" value="Sec7-like_HUS"/>
    <property type="match status" value="2"/>
</dbReference>
<keyword evidence="2" id="KW-0813">Transport</keyword>
<dbReference type="InterPro" id="IPR032691">
    <property type="entry name" value="Mon2/Sec7/BIG1-like_HUS"/>
</dbReference>
<feature type="region of interest" description="Disordered" evidence="4">
    <location>
        <begin position="1546"/>
        <end position="1580"/>
    </location>
</feature>
<dbReference type="Pfam" id="PF16206">
    <property type="entry name" value="Mon2_C"/>
    <property type="match status" value="3"/>
</dbReference>
<name>A0A914ZH84_PARUN</name>
<proteinExistence type="inferred from homology"/>
<evidence type="ECO:0000256" key="4">
    <source>
        <dbReference type="SAM" id="MobiDB-lite"/>
    </source>
</evidence>
<sequence>MSGNSSTEAKRLVESLLGDLRSLSTEARKKHSHVKEAAESGLVKIRNINSGSNEQNLLSNLRSASSELLQPLTLGCASKNARLVQISLQAIQKMIQYRVVEPMSAPVIVNELWHLMEAECEELRILQTLTSLVSTELLVCGQWLAKCLVMCFRLNFAKDPIVINTASATVRQMVSCVFERVIQEDGMKSGELPIVHQTVKINVRAPPPTLRPCAADGYMLFRLFQDLCLLINAEPPYWLIGIQEMTRTLGLELLESVLDIYPSIFVKHSEFALLLKDQVCPLVIRLFAPNHKHMQIASQHPHSVTSRSSVESATVGQMPGSPERPYFPISMRLLRVVAVLITHFYEILVTECEIFLSLLVKFLESDKLGWQRAIALEVLHRIVVQPDLLLWFCESYDARQNSAKVVHSMMSGLAAYVQLSFLRPDIANAVAKDEEQPFDSGGQSLAQPGFLYRGIWIPLSPNISAKKSILLDSLDKHEAIVLPDGYALSLTYECIIDGCQCIFEAVDSVAQNNGNKQLSKALFQSSYSSLLAALSLLLDASVDESITEQLLKCISTLALMSCRLEHTTGRDATMFALCKAALPPNYLMRVLGGTAGLNSIPGAMNTLQDKDANKGVKSNAETFESESTLGQPSQVVAVGTICPTPSLPSHLFNSPVMLTAKNVQVSRVLIGCTQTNGQQLGDCWHLILASVQHLVWILGMKPSIQGGFRTEGEGSEGTSMLSGATSGTSVLTTAVMADVPVMASMLNKLFDSTSQLDDVALHHVIAALCKLSSESMLVSQNGTREPSFFPVAKLQQTAMANLERLEVFWKPITAHLIEVSSHSYAKLREWGALALTTLIKNAVKTKADFSEARRQQLILAPLQSMCEVEFGDVRRKQIECLVEVLQWAGQQLCAEQWPVIIEIIRAIVAGPHSFDDALIRQSYDTLALIIADFLDILPFSCAKMLIETDAKYGVQQYELNISLSALGQLWTISDFVYRKSPKLSDEESETIWLVLYNCLSELCVDPRPPVRKSACQTLLQTIAAHGLALKANTWKHMIWKILFPMLDKVRVLTRSASTVRTDSAALGASNILIHHSRDTESKQWAETSVHTLSGVVKIFNAQRSLLLGLEDFPSAWTTLLQYIEYLAASDNNEMSLAALKSFQEVLLGRASQQTLADMGIRERSVGAAGNSQTVDEVPPLPEPLWISSWQTWMRISCSLITPHPANIPVLSSEHPSTANTKKSDGPTKHYIPGPSHFTTVLHIFSPLFERVKKKISVNELKYEGVPRILKGIIGVPVSTEQAPFIMSTCAEITPTQEAVLDCVRVMYLEMVDSSSALRPALPDLLRLMLDFTLLSIRAPTTEFLGKKKDSTQWWVQNMVPFAELSLRTLVEFYANTAHYHQIIQSTVLVDIVKCLTQPMELKYDCPSQSTWKTAASAFLTVLRLGLPIARQQTRVYRELWPATADAFEQFLFTTSHPSTPLNADERKRHEFIDCQIIELIRTEILPYANSLPSEFIQRIIEVLNRGSISTLDPNDVLALDSYLQRADLSRVCFDALLSMSQSDEPDIIRSASSQPQTTADDLTDGIGVPSDRNSSPRNTSSLGASAIASLLARCRQVIAGYVRDEQGAGQLPLPQERTVEMISVLRAVRTLIEGLVRRDNAVNSDFYTGLVTLYPLLIDCVPSSRADVQVEQCLMETLKGYQTLLLLKVHR</sequence>
<dbReference type="PANTHER" id="PTHR10663">
    <property type="entry name" value="GUANYL-NUCLEOTIDE EXCHANGE FACTOR"/>
    <property type="match status" value="1"/>
</dbReference>
<evidence type="ECO:0000256" key="2">
    <source>
        <dbReference type="ARBA" id="ARBA00022448"/>
    </source>
</evidence>
<dbReference type="InterPro" id="IPR016024">
    <property type="entry name" value="ARM-type_fold"/>
</dbReference>
<feature type="domain" description="Mon2 C-terminal" evidence="6">
    <location>
        <begin position="932"/>
        <end position="981"/>
    </location>
</feature>
<protein>
    <submittedName>
        <fullName evidence="9">Protein MON2 homolog</fullName>
    </submittedName>
</protein>
<reference evidence="9" key="1">
    <citation type="submission" date="2022-11" db="UniProtKB">
        <authorList>
            <consortium name="WormBaseParasite"/>
        </authorList>
    </citation>
    <scope>IDENTIFICATION</scope>
</reference>
<dbReference type="GO" id="GO:0015031">
    <property type="term" value="P:protein transport"/>
    <property type="evidence" value="ECO:0007669"/>
    <property type="project" value="UniProtKB-KW"/>
</dbReference>
<evidence type="ECO:0000256" key="1">
    <source>
        <dbReference type="ARBA" id="ARBA00008144"/>
    </source>
</evidence>
<dbReference type="SUPFAM" id="SSF48371">
    <property type="entry name" value="ARM repeat"/>
    <property type="match status" value="2"/>
</dbReference>
<dbReference type="Pfam" id="PF16213">
    <property type="entry name" value="DCB"/>
    <property type="match status" value="1"/>
</dbReference>
<feature type="domain" description="Mon2 C-terminal" evidence="6">
    <location>
        <begin position="1184"/>
        <end position="1685"/>
    </location>
</feature>
<feature type="region of interest" description="Disordered" evidence="4">
    <location>
        <begin position="1210"/>
        <end position="1229"/>
    </location>
</feature>
<feature type="domain" description="Mon2/Sec7/BIG1-like HUS" evidence="5">
    <location>
        <begin position="221"/>
        <end position="296"/>
    </location>
</feature>
<dbReference type="Proteomes" id="UP000887569">
    <property type="component" value="Unplaced"/>
</dbReference>